<feature type="compositionally biased region" description="Basic and acidic residues" evidence="1">
    <location>
        <begin position="36"/>
        <end position="54"/>
    </location>
</feature>
<evidence type="ECO:0000256" key="1">
    <source>
        <dbReference type="SAM" id="MobiDB-lite"/>
    </source>
</evidence>
<comment type="caution">
    <text evidence="2">The sequence shown here is derived from an EMBL/GenBank/DDBJ whole genome shotgun (WGS) entry which is preliminary data.</text>
</comment>
<organism evidence="2 3">
    <name type="scientific">Haemaphysalis longicornis</name>
    <name type="common">Bush tick</name>
    <dbReference type="NCBI Taxonomy" id="44386"/>
    <lineage>
        <taxon>Eukaryota</taxon>
        <taxon>Metazoa</taxon>
        <taxon>Ecdysozoa</taxon>
        <taxon>Arthropoda</taxon>
        <taxon>Chelicerata</taxon>
        <taxon>Arachnida</taxon>
        <taxon>Acari</taxon>
        <taxon>Parasitiformes</taxon>
        <taxon>Ixodida</taxon>
        <taxon>Ixodoidea</taxon>
        <taxon>Ixodidae</taxon>
        <taxon>Haemaphysalinae</taxon>
        <taxon>Haemaphysalis</taxon>
    </lineage>
</organism>
<sequence length="170" mass="19560">MEVVEVDKEPISPEDYENDAGWITSHQQRSSRAKARLTDRDSRNQEGAHREQAHKIQNQLGVRRPRLPPLPREDIKIPRDGLNTSRVSYAQLRDGVLRAAAVSTERAREDIFSPSPRTEHHGREYANDGKCQEVLQHQRNSSREPDLCYDGVCDAPGRHIERRDSQYTQL</sequence>
<protein>
    <submittedName>
        <fullName evidence="2">Uncharacterized protein</fullName>
    </submittedName>
</protein>
<feature type="region of interest" description="Disordered" evidence="1">
    <location>
        <begin position="1"/>
        <end position="79"/>
    </location>
</feature>
<accession>A0A9J6F9G3</accession>
<evidence type="ECO:0000313" key="3">
    <source>
        <dbReference type="Proteomes" id="UP000821853"/>
    </source>
</evidence>
<evidence type="ECO:0000313" key="2">
    <source>
        <dbReference type="EMBL" id="KAH9359610.1"/>
    </source>
</evidence>
<gene>
    <name evidence="2" type="ORF">HPB48_019306</name>
</gene>
<dbReference type="VEuPathDB" id="VectorBase:HLOH_055087"/>
<dbReference type="AlphaFoldDB" id="A0A9J6F9G3"/>
<feature type="compositionally biased region" description="Basic and acidic residues" evidence="1">
    <location>
        <begin position="1"/>
        <end position="11"/>
    </location>
</feature>
<reference evidence="2 3" key="1">
    <citation type="journal article" date="2020" name="Cell">
        <title>Large-Scale Comparative Analyses of Tick Genomes Elucidate Their Genetic Diversity and Vector Capacities.</title>
        <authorList>
            <consortium name="Tick Genome and Microbiome Consortium (TIGMIC)"/>
            <person name="Jia N."/>
            <person name="Wang J."/>
            <person name="Shi W."/>
            <person name="Du L."/>
            <person name="Sun Y."/>
            <person name="Zhan W."/>
            <person name="Jiang J.F."/>
            <person name="Wang Q."/>
            <person name="Zhang B."/>
            <person name="Ji P."/>
            <person name="Bell-Sakyi L."/>
            <person name="Cui X.M."/>
            <person name="Yuan T.T."/>
            <person name="Jiang B.G."/>
            <person name="Yang W.F."/>
            <person name="Lam T.T."/>
            <person name="Chang Q.C."/>
            <person name="Ding S.J."/>
            <person name="Wang X.J."/>
            <person name="Zhu J.G."/>
            <person name="Ruan X.D."/>
            <person name="Zhao L."/>
            <person name="Wei J.T."/>
            <person name="Ye R.Z."/>
            <person name="Que T.C."/>
            <person name="Du C.H."/>
            <person name="Zhou Y.H."/>
            <person name="Cheng J.X."/>
            <person name="Dai P.F."/>
            <person name="Guo W.B."/>
            <person name="Han X.H."/>
            <person name="Huang E.J."/>
            <person name="Li L.F."/>
            <person name="Wei W."/>
            <person name="Gao Y.C."/>
            <person name="Liu J.Z."/>
            <person name="Shao H.Z."/>
            <person name="Wang X."/>
            <person name="Wang C.C."/>
            <person name="Yang T.C."/>
            <person name="Huo Q.B."/>
            <person name="Li W."/>
            <person name="Chen H.Y."/>
            <person name="Chen S.E."/>
            <person name="Zhou L.G."/>
            <person name="Ni X.B."/>
            <person name="Tian J.H."/>
            <person name="Sheng Y."/>
            <person name="Liu T."/>
            <person name="Pan Y.S."/>
            <person name="Xia L.Y."/>
            <person name="Li J."/>
            <person name="Zhao F."/>
            <person name="Cao W.C."/>
        </authorList>
    </citation>
    <scope>NUCLEOTIDE SEQUENCE [LARGE SCALE GENOMIC DNA]</scope>
    <source>
        <strain evidence="2">HaeL-2018</strain>
    </source>
</reference>
<dbReference type="EMBL" id="JABSTR010000001">
    <property type="protein sequence ID" value="KAH9359610.1"/>
    <property type="molecule type" value="Genomic_DNA"/>
</dbReference>
<name>A0A9J6F9G3_HAELO</name>
<keyword evidence="3" id="KW-1185">Reference proteome</keyword>
<proteinExistence type="predicted"/>
<dbReference type="Proteomes" id="UP000821853">
    <property type="component" value="Chromosome 1"/>
</dbReference>